<proteinExistence type="predicted"/>
<protein>
    <submittedName>
        <fullName evidence="1">Uncharacterized protein</fullName>
    </submittedName>
</protein>
<dbReference type="EMBL" id="BART01031049">
    <property type="protein sequence ID" value="GAH10138.1"/>
    <property type="molecule type" value="Genomic_DNA"/>
</dbReference>
<sequence>MTKQFVFTITTGRSGTAYLAELLRLNTASCEAHHELLGFEAFGVDTPDVSHLTLFNSQGNIKKIQAFWAQKLSRIQQCTKEYYV</sequence>
<dbReference type="AlphaFoldDB" id="X1ENB6"/>
<accession>X1ENB6</accession>
<name>X1ENB6_9ZZZZ</name>
<gene>
    <name evidence="1" type="ORF">S01H4_54026</name>
</gene>
<comment type="caution">
    <text evidence="1">The sequence shown here is derived from an EMBL/GenBank/DDBJ whole genome shotgun (WGS) entry which is preliminary data.</text>
</comment>
<evidence type="ECO:0000313" key="1">
    <source>
        <dbReference type="EMBL" id="GAH10138.1"/>
    </source>
</evidence>
<reference evidence="1" key="1">
    <citation type="journal article" date="2014" name="Front. Microbiol.">
        <title>High frequency of phylogenetically diverse reductive dehalogenase-homologous genes in deep subseafloor sedimentary metagenomes.</title>
        <authorList>
            <person name="Kawai M."/>
            <person name="Futagami T."/>
            <person name="Toyoda A."/>
            <person name="Takaki Y."/>
            <person name="Nishi S."/>
            <person name="Hori S."/>
            <person name="Arai W."/>
            <person name="Tsubouchi T."/>
            <person name="Morono Y."/>
            <person name="Uchiyama I."/>
            <person name="Ito T."/>
            <person name="Fujiyama A."/>
            <person name="Inagaki F."/>
            <person name="Takami H."/>
        </authorList>
    </citation>
    <scope>NUCLEOTIDE SEQUENCE</scope>
    <source>
        <strain evidence="1">Expedition CK06-06</strain>
    </source>
</reference>
<organism evidence="1">
    <name type="scientific">marine sediment metagenome</name>
    <dbReference type="NCBI Taxonomy" id="412755"/>
    <lineage>
        <taxon>unclassified sequences</taxon>
        <taxon>metagenomes</taxon>
        <taxon>ecological metagenomes</taxon>
    </lineage>
</organism>
<feature type="non-terminal residue" evidence="1">
    <location>
        <position position="84"/>
    </location>
</feature>